<feature type="domain" description="Ketopantoate reductase C-terminal" evidence="6">
    <location>
        <begin position="177"/>
        <end position="302"/>
    </location>
</feature>
<dbReference type="PANTHER" id="PTHR21708">
    <property type="entry name" value="PROBABLE 2-DEHYDROPANTOATE 2-REDUCTASE"/>
    <property type="match status" value="1"/>
</dbReference>
<evidence type="ECO:0000256" key="4">
    <source>
        <dbReference type="RuleBase" id="RU362068"/>
    </source>
</evidence>
<comment type="pathway">
    <text evidence="4">Cofactor biosynthesis; (R)-pantothenate biosynthesis; (R)-pantoate from 3-methyl-2-oxobutanoate: step 2/2.</text>
</comment>
<evidence type="ECO:0000313" key="8">
    <source>
        <dbReference type="Proteomes" id="UP000287969"/>
    </source>
</evidence>
<dbReference type="SUPFAM" id="SSF51735">
    <property type="entry name" value="NAD(P)-binding Rossmann-fold domains"/>
    <property type="match status" value="1"/>
</dbReference>
<organism evidence="7 8">
    <name type="scientific">Acidilutibacter cellobiosedens</name>
    <dbReference type="NCBI Taxonomy" id="2507161"/>
    <lineage>
        <taxon>Bacteria</taxon>
        <taxon>Bacillati</taxon>
        <taxon>Bacillota</taxon>
        <taxon>Tissierellia</taxon>
        <taxon>Tissierellales</taxon>
        <taxon>Acidilutibacteraceae</taxon>
        <taxon>Acidilutibacter</taxon>
    </lineage>
</organism>
<dbReference type="AlphaFoldDB" id="A0A410QEB7"/>
<proteinExistence type="inferred from homology"/>
<evidence type="ECO:0000259" key="6">
    <source>
        <dbReference type="Pfam" id="PF08546"/>
    </source>
</evidence>
<keyword evidence="4" id="KW-0566">Pantothenate biosynthesis</keyword>
<dbReference type="EC" id="1.1.1.169" evidence="4"/>
<gene>
    <name evidence="7" type="ORF">EQM13_12555</name>
</gene>
<dbReference type="PANTHER" id="PTHR21708:SF26">
    <property type="entry name" value="2-DEHYDROPANTOATE 2-REDUCTASE"/>
    <property type="match status" value="1"/>
</dbReference>
<dbReference type="InterPro" id="IPR051402">
    <property type="entry name" value="KPR-Related"/>
</dbReference>
<dbReference type="GO" id="GO:0005737">
    <property type="term" value="C:cytoplasm"/>
    <property type="evidence" value="ECO:0007669"/>
    <property type="project" value="TreeGrafter"/>
</dbReference>
<dbReference type="OrthoDB" id="9793586at2"/>
<dbReference type="InterPro" id="IPR013328">
    <property type="entry name" value="6PGD_dom2"/>
</dbReference>
<keyword evidence="2 4" id="KW-0521">NADP</keyword>
<dbReference type="InterPro" id="IPR013752">
    <property type="entry name" value="KPA_reductase"/>
</dbReference>
<dbReference type="EMBL" id="CP035282">
    <property type="protein sequence ID" value="QAT62331.1"/>
    <property type="molecule type" value="Genomic_DNA"/>
</dbReference>
<accession>A0A410QEB7</accession>
<dbReference type="Gene3D" id="3.40.50.720">
    <property type="entry name" value="NAD(P)-binding Rossmann-like Domain"/>
    <property type="match status" value="1"/>
</dbReference>
<dbReference type="InterPro" id="IPR036291">
    <property type="entry name" value="NAD(P)-bd_dom_sf"/>
</dbReference>
<dbReference type="Pfam" id="PF02558">
    <property type="entry name" value="ApbA"/>
    <property type="match status" value="1"/>
</dbReference>
<dbReference type="UniPathway" id="UPA00028">
    <property type="reaction ID" value="UER00004"/>
</dbReference>
<comment type="catalytic activity">
    <reaction evidence="4">
        <text>(R)-pantoate + NADP(+) = 2-dehydropantoate + NADPH + H(+)</text>
        <dbReference type="Rhea" id="RHEA:16233"/>
        <dbReference type="ChEBI" id="CHEBI:11561"/>
        <dbReference type="ChEBI" id="CHEBI:15378"/>
        <dbReference type="ChEBI" id="CHEBI:15980"/>
        <dbReference type="ChEBI" id="CHEBI:57783"/>
        <dbReference type="ChEBI" id="CHEBI:58349"/>
        <dbReference type="EC" id="1.1.1.169"/>
    </reaction>
</comment>
<dbReference type="InterPro" id="IPR003710">
    <property type="entry name" value="ApbA"/>
</dbReference>
<evidence type="ECO:0000313" key="7">
    <source>
        <dbReference type="EMBL" id="QAT62331.1"/>
    </source>
</evidence>
<dbReference type="RefSeq" id="WP_128752856.1">
    <property type="nucleotide sequence ID" value="NZ_CP035282.1"/>
</dbReference>
<comment type="similarity">
    <text evidence="1 4">Belongs to the ketopantoate reductase family.</text>
</comment>
<dbReference type="Pfam" id="PF08546">
    <property type="entry name" value="ApbA_C"/>
    <property type="match status" value="1"/>
</dbReference>
<evidence type="ECO:0000256" key="2">
    <source>
        <dbReference type="ARBA" id="ARBA00022857"/>
    </source>
</evidence>
<reference evidence="8" key="1">
    <citation type="submission" date="2019-01" db="EMBL/GenBank/DDBJ databases">
        <title>Draft genomes of a novel of Sporanaerobacter strains.</title>
        <authorList>
            <person name="Ma S."/>
        </authorList>
    </citation>
    <scope>NUCLEOTIDE SEQUENCE [LARGE SCALE GENOMIC DNA]</scope>
    <source>
        <strain evidence="8">NJN-17</strain>
    </source>
</reference>
<dbReference type="Gene3D" id="1.10.1040.10">
    <property type="entry name" value="N-(1-d-carboxylethyl)-l-norvaline Dehydrogenase, domain 2"/>
    <property type="match status" value="1"/>
</dbReference>
<dbReference type="FunFam" id="1.10.1040.10:FF:000017">
    <property type="entry name" value="2-dehydropantoate 2-reductase"/>
    <property type="match status" value="1"/>
</dbReference>
<protein>
    <recommendedName>
        <fullName evidence="4">2-dehydropantoate 2-reductase</fullName>
        <ecNumber evidence="4">1.1.1.169</ecNumber>
    </recommendedName>
    <alternativeName>
        <fullName evidence="4">Ketopantoate reductase</fullName>
    </alternativeName>
</protein>
<sequence length="305" mass="34213">MKIKNVAMIGMGAIGTVYGSFLYKRYGSDFAVIAGEKRNIELKSKGITLNNNTLYPLVLSPDKKDIKYDLIIFCVKNYQLDKAIDDVRNFVGENTIILTILNGITARDRILSAYPDNKVLYGLSTHMNAVRTHKGVFSTEYGEIQFGNGDNTVIAPEVQAVQELLNEARIKNKVFPDMIRAMWKKFMLNVGVNQVTAITKASYEKVASVKTNLILYKEAMMEVLKVAQASGVDLREKDVEELMASITSRLSAKEKTSMLQDVEAKRKTEVDYFSGLVVEMGKKLSIPTPVNHVLYCLIKSIEELY</sequence>
<keyword evidence="3 4" id="KW-0560">Oxidoreductase</keyword>
<evidence type="ECO:0000256" key="1">
    <source>
        <dbReference type="ARBA" id="ARBA00007870"/>
    </source>
</evidence>
<dbReference type="GO" id="GO:0008677">
    <property type="term" value="F:2-dehydropantoate 2-reductase activity"/>
    <property type="evidence" value="ECO:0007669"/>
    <property type="project" value="UniProtKB-EC"/>
</dbReference>
<comment type="function">
    <text evidence="4">Catalyzes the NADPH-dependent reduction of ketopantoate into pantoic acid.</text>
</comment>
<feature type="domain" description="Ketopantoate reductase N-terminal" evidence="5">
    <location>
        <begin position="6"/>
        <end position="150"/>
    </location>
</feature>
<dbReference type="SUPFAM" id="SSF48179">
    <property type="entry name" value="6-phosphogluconate dehydrogenase C-terminal domain-like"/>
    <property type="match status" value="1"/>
</dbReference>
<keyword evidence="8" id="KW-1185">Reference proteome</keyword>
<dbReference type="GO" id="GO:0015940">
    <property type="term" value="P:pantothenate biosynthetic process"/>
    <property type="evidence" value="ECO:0007669"/>
    <property type="project" value="UniProtKB-UniPathway"/>
</dbReference>
<dbReference type="InterPro" id="IPR013332">
    <property type="entry name" value="KPR_N"/>
</dbReference>
<dbReference type="InterPro" id="IPR008927">
    <property type="entry name" value="6-PGluconate_DH-like_C_sf"/>
</dbReference>
<evidence type="ECO:0000256" key="3">
    <source>
        <dbReference type="ARBA" id="ARBA00023002"/>
    </source>
</evidence>
<evidence type="ECO:0000259" key="5">
    <source>
        <dbReference type="Pfam" id="PF02558"/>
    </source>
</evidence>
<dbReference type="NCBIfam" id="TIGR00745">
    <property type="entry name" value="apbA_panE"/>
    <property type="match status" value="1"/>
</dbReference>
<dbReference type="Proteomes" id="UP000287969">
    <property type="component" value="Chromosome"/>
</dbReference>
<dbReference type="KEGG" id="spoa:EQM13_12555"/>
<name>A0A410QEB7_9FIRM</name>